<dbReference type="AlphaFoldDB" id="A0A820A4R5"/>
<protein>
    <submittedName>
        <fullName evidence="3">Uncharacterized protein</fullName>
    </submittedName>
</protein>
<evidence type="ECO:0000313" key="3">
    <source>
        <dbReference type="EMBL" id="CAF4179495.1"/>
    </source>
</evidence>
<dbReference type="EMBL" id="CAJOAY010008086">
    <property type="protein sequence ID" value="CAF4179495.1"/>
    <property type="molecule type" value="Genomic_DNA"/>
</dbReference>
<evidence type="ECO:0000256" key="1">
    <source>
        <dbReference type="SAM" id="MobiDB-lite"/>
    </source>
</evidence>
<organism evidence="3 4">
    <name type="scientific">Adineta steineri</name>
    <dbReference type="NCBI Taxonomy" id="433720"/>
    <lineage>
        <taxon>Eukaryota</taxon>
        <taxon>Metazoa</taxon>
        <taxon>Spiralia</taxon>
        <taxon>Gnathifera</taxon>
        <taxon>Rotifera</taxon>
        <taxon>Eurotatoria</taxon>
        <taxon>Bdelloidea</taxon>
        <taxon>Adinetida</taxon>
        <taxon>Adinetidae</taxon>
        <taxon>Adineta</taxon>
    </lineage>
</organism>
<dbReference type="Proteomes" id="UP000663891">
    <property type="component" value="Unassembled WGS sequence"/>
</dbReference>
<name>A0A820A4R5_9BILA</name>
<gene>
    <name evidence="3" type="ORF">OKA104_LOCUS39816</name>
    <name evidence="2" type="ORF">VCS650_LOCUS31286</name>
</gene>
<accession>A0A820A4R5</accession>
<comment type="caution">
    <text evidence="3">The sequence shown here is derived from an EMBL/GenBank/DDBJ whole genome shotgun (WGS) entry which is preliminary data.</text>
</comment>
<feature type="compositionally biased region" description="Acidic residues" evidence="1">
    <location>
        <begin position="185"/>
        <end position="194"/>
    </location>
</feature>
<feature type="region of interest" description="Disordered" evidence="1">
    <location>
        <begin position="143"/>
        <end position="195"/>
    </location>
</feature>
<dbReference type="EMBL" id="CAJNON010000531">
    <property type="protein sequence ID" value="CAF1305400.1"/>
    <property type="molecule type" value="Genomic_DNA"/>
</dbReference>
<dbReference type="Proteomes" id="UP000663881">
    <property type="component" value="Unassembled WGS sequence"/>
</dbReference>
<reference evidence="3" key="1">
    <citation type="submission" date="2021-02" db="EMBL/GenBank/DDBJ databases">
        <authorList>
            <person name="Nowell W R."/>
        </authorList>
    </citation>
    <scope>NUCLEOTIDE SEQUENCE</scope>
</reference>
<evidence type="ECO:0000313" key="4">
    <source>
        <dbReference type="Proteomes" id="UP000663881"/>
    </source>
</evidence>
<evidence type="ECO:0000313" key="2">
    <source>
        <dbReference type="EMBL" id="CAF1305400.1"/>
    </source>
</evidence>
<sequence length="288" mass="31281">MPNERNLPINDNDNENQQLGVENEYNSTIINIEQFIPLSQVATDETTIVSHDMTNSMCVHLNAEAEGRTAHPTDEPLIFSLATTIVEVIDAEVINADEHNIHVNLNDVPYIQPVLNNENGNFIPLDIQNAPIGHDIADEDTVSEDVIDNPTCNINPVRSVESEDNISSSDSSDDECTSSCQSGFDSDDEGETSDDDLHTGAVLIVNDDVHTNVQDNSLSNGENLVHEQATTTGTSCNEVIETRENITTPTEGGAYSDIIPVIDLPKIVIPKSSNDIHSSDGFEEGSII</sequence>
<proteinExistence type="predicted"/>